<dbReference type="FunFam" id="3.40.50.300:FF:000319">
    <property type="entry name" value="DNA repair protein RecN"/>
    <property type="match status" value="1"/>
</dbReference>
<dbReference type="InterPro" id="IPR004604">
    <property type="entry name" value="DNA_recomb/repair_RecN"/>
</dbReference>
<dbReference type="PANTHER" id="PTHR11059:SF0">
    <property type="entry name" value="DNA REPAIR PROTEIN RECN"/>
    <property type="match status" value="1"/>
</dbReference>
<evidence type="ECO:0000313" key="15">
    <source>
        <dbReference type="Proteomes" id="UP000182998"/>
    </source>
</evidence>
<evidence type="ECO:0000313" key="12">
    <source>
        <dbReference type="EMBL" id="CEG59553.1"/>
    </source>
</evidence>
<evidence type="ECO:0000256" key="9">
    <source>
        <dbReference type="PIRNR" id="PIRNR003128"/>
    </source>
</evidence>
<dbReference type="Gene3D" id="3.40.50.300">
    <property type="entry name" value="P-loop containing nucleotide triphosphate hydrolases"/>
    <property type="match status" value="2"/>
</dbReference>
<evidence type="ECO:0000313" key="14">
    <source>
        <dbReference type="Proteomes" id="UP000032414"/>
    </source>
</evidence>
<evidence type="ECO:0000256" key="10">
    <source>
        <dbReference type="SAM" id="Coils"/>
    </source>
</evidence>
<keyword evidence="6" id="KW-0067">ATP-binding</keyword>
<dbReference type="CDD" id="cd03241">
    <property type="entry name" value="ABC_RecN"/>
    <property type="match status" value="2"/>
</dbReference>
<dbReference type="InterPro" id="IPR003395">
    <property type="entry name" value="RecF/RecN/SMC_N"/>
</dbReference>
<dbReference type="GO" id="GO:0005524">
    <property type="term" value="F:ATP binding"/>
    <property type="evidence" value="ECO:0007669"/>
    <property type="project" value="UniProtKB-KW"/>
</dbReference>
<dbReference type="OrthoDB" id="9806954at2"/>
<dbReference type="SUPFAM" id="SSF52540">
    <property type="entry name" value="P-loop containing nucleoside triphosphate hydrolases"/>
    <property type="match status" value="1"/>
</dbReference>
<dbReference type="PANTHER" id="PTHR11059">
    <property type="entry name" value="DNA REPAIR PROTEIN RECN"/>
    <property type="match status" value="1"/>
</dbReference>
<keyword evidence="7 9" id="KW-0234">DNA repair</keyword>
<comment type="function">
    <text evidence="1 9">May be involved in recombinational repair of damaged DNA.</text>
</comment>
<reference evidence="12" key="2">
    <citation type="submission" date="2014-09" db="EMBL/GenBank/DDBJ databases">
        <authorList>
            <person name="GOMEZ-VALERO Laura"/>
        </authorList>
    </citation>
    <scope>NUCLEOTIDE SEQUENCE</scope>
    <source>
        <strain evidence="12">ATCC33218</strain>
    </source>
</reference>
<evidence type="ECO:0000256" key="7">
    <source>
        <dbReference type="ARBA" id="ARBA00023204"/>
    </source>
</evidence>
<dbReference type="STRING" id="451.B6N58_00880"/>
<reference evidence="14" key="1">
    <citation type="submission" date="2014-09" db="EMBL/GenBank/DDBJ databases">
        <authorList>
            <person name="Gomez-Valero L."/>
        </authorList>
    </citation>
    <scope>NUCLEOTIDE SEQUENCE [LARGE SCALE GENOMIC DNA]</scope>
    <source>
        <strain evidence="14">ATCC33218</strain>
    </source>
</reference>
<dbReference type="AlphaFoldDB" id="A0A098GAV1"/>
<dbReference type="PATRIC" id="fig|451.8.peg.657"/>
<proteinExistence type="inferred from homology"/>
<dbReference type="InterPro" id="IPR027417">
    <property type="entry name" value="P-loop_NTPase"/>
</dbReference>
<evidence type="ECO:0000259" key="11">
    <source>
        <dbReference type="Pfam" id="PF02463"/>
    </source>
</evidence>
<evidence type="ECO:0000256" key="3">
    <source>
        <dbReference type="ARBA" id="ARBA00021315"/>
    </source>
</evidence>
<dbReference type="Proteomes" id="UP000182998">
    <property type="component" value="Unassembled WGS sequence"/>
</dbReference>
<evidence type="ECO:0000256" key="5">
    <source>
        <dbReference type="ARBA" id="ARBA00022763"/>
    </source>
</evidence>
<dbReference type="EMBL" id="LN614830">
    <property type="protein sequence ID" value="CEG59553.1"/>
    <property type="molecule type" value="Genomic_DNA"/>
</dbReference>
<keyword evidence="5 9" id="KW-0227">DNA damage</keyword>
<dbReference type="GO" id="GO:0043590">
    <property type="term" value="C:bacterial nucleoid"/>
    <property type="evidence" value="ECO:0007669"/>
    <property type="project" value="TreeGrafter"/>
</dbReference>
<dbReference type="GO" id="GO:0006281">
    <property type="term" value="P:DNA repair"/>
    <property type="evidence" value="ECO:0007669"/>
    <property type="project" value="UniProtKB-KW"/>
</dbReference>
<evidence type="ECO:0000256" key="8">
    <source>
        <dbReference type="ARBA" id="ARBA00033408"/>
    </source>
</evidence>
<dbReference type="RefSeq" id="WP_045098116.1">
    <property type="nucleotide sequence ID" value="NZ_CP020614.1"/>
</dbReference>
<dbReference type="FunFam" id="3.40.50.300:FF:000356">
    <property type="entry name" value="DNA repair protein RecN"/>
    <property type="match status" value="1"/>
</dbReference>
<dbReference type="NCBIfam" id="NF008121">
    <property type="entry name" value="PRK10869.1"/>
    <property type="match status" value="1"/>
</dbReference>
<name>A0A098GAV1_LEGMI</name>
<feature type="coiled-coil region" evidence="10">
    <location>
        <begin position="326"/>
        <end position="367"/>
    </location>
</feature>
<dbReference type="PIRSF" id="PIRSF003128">
    <property type="entry name" value="RecN"/>
    <property type="match status" value="1"/>
</dbReference>
<dbReference type="NCBIfam" id="TIGR00634">
    <property type="entry name" value="recN"/>
    <property type="match status" value="1"/>
</dbReference>
<evidence type="ECO:0000313" key="13">
    <source>
        <dbReference type="EMBL" id="SCX93449.1"/>
    </source>
</evidence>
<dbReference type="GO" id="GO:0009432">
    <property type="term" value="P:SOS response"/>
    <property type="evidence" value="ECO:0007669"/>
    <property type="project" value="UniProtKB-ARBA"/>
</dbReference>
<protein>
    <recommendedName>
        <fullName evidence="3 9">DNA repair protein RecN</fullName>
    </recommendedName>
    <alternativeName>
        <fullName evidence="8 9">Recombination protein N</fullName>
    </alternativeName>
</protein>
<evidence type="ECO:0000256" key="6">
    <source>
        <dbReference type="ARBA" id="ARBA00022840"/>
    </source>
</evidence>
<dbReference type="GO" id="GO:0006310">
    <property type="term" value="P:DNA recombination"/>
    <property type="evidence" value="ECO:0007669"/>
    <property type="project" value="InterPro"/>
</dbReference>
<keyword evidence="10" id="KW-0175">Coiled coil</keyword>
<reference evidence="13 15" key="3">
    <citation type="submission" date="2016-10" db="EMBL/GenBank/DDBJ databases">
        <authorList>
            <person name="Varghese N."/>
            <person name="Submissions S."/>
        </authorList>
    </citation>
    <scope>NUCLEOTIDE SEQUENCE [LARGE SCALE GENOMIC DNA]</scope>
    <source>
        <strain evidence="13 15">ATCC 33218</strain>
    </source>
</reference>
<gene>
    <name evidence="12" type="primary">recN</name>
    <name evidence="12" type="ORF">LMI_0188</name>
    <name evidence="13" type="ORF">SAMN02982997_00420</name>
</gene>
<evidence type="ECO:0000256" key="4">
    <source>
        <dbReference type="ARBA" id="ARBA00022741"/>
    </source>
</evidence>
<dbReference type="HOGENOM" id="CLU_018297_3_1_6"/>
<sequence>MLTTLRIENFAIVKQLDLDFKSGMTAFTGETGAGKSIMIDALMLALGERADASVIRAGEEKCDISASFQFEAQSDPAQWLLEHDIQCDEGEILLRRVLYAEGRSKSYINGQPFPLQKVKELSEMLVHIHGQHQHQTLLQHPTHRQQLDIYAGHSGLLNEVNLLYRQCQNIKQELDALQSQEKHNDKLDLLRFQIEELTALDPKEGEMQALHEEHQLLHHARDYLQHTQQICHLLSADDAPNICQALNQILSCLQALPKEQPQIKTACELINSALIQCEESLDEIQKFAEQVQLDPERLHEVETRISILHQAARKYHIEASQLPIHAENLRNELETIQNKDKRIDQLLQQYRQQVRTFEAAALKLRESRQLHAEKLAKEITHIIRQLGMPKGFVGIEITPLDKMQPHGLDKVEYRVCTNPGIQPDSLTKIASGGELSRISLAIQMITAQRGSTPTLLFDEVDVGIGGATAALVGQLLRKLGERLQLFCVTHQPQVASCAHHHFVVEKYSDNEQTFSRIIQLTQAEKIDEIARMLGGLTITEQTRSHAKELLAENS</sequence>
<organism evidence="12 14">
    <name type="scientific">Legionella micdadei</name>
    <name type="common">Tatlockia micdadei</name>
    <dbReference type="NCBI Taxonomy" id="451"/>
    <lineage>
        <taxon>Bacteria</taxon>
        <taxon>Pseudomonadati</taxon>
        <taxon>Pseudomonadota</taxon>
        <taxon>Gammaproteobacteria</taxon>
        <taxon>Legionellales</taxon>
        <taxon>Legionellaceae</taxon>
        <taxon>Legionella</taxon>
    </lineage>
</organism>
<keyword evidence="4" id="KW-0547">Nucleotide-binding</keyword>
<evidence type="ECO:0000256" key="2">
    <source>
        <dbReference type="ARBA" id="ARBA00009441"/>
    </source>
</evidence>
<dbReference type="EMBL" id="FMVN01000002">
    <property type="protein sequence ID" value="SCX93449.1"/>
    <property type="molecule type" value="Genomic_DNA"/>
</dbReference>
<accession>A0A098GAV1</accession>
<keyword evidence="15" id="KW-1185">Reference proteome</keyword>
<dbReference type="KEGG" id="tmc:LMI_0188"/>
<dbReference type="Pfam" id="PF02463">
    <property type="entry name" value="SMC_N"/>
    <property type="match status" value="1"/>
</dbReference>
<evidence type="ECO:0000256" key="1">
    <source>
        <dbReference type="ARBA" id="ARBA00003618"/>
    </source>
</evidence>
<dbReference type="Proteomes" id="UP000032414">
    <property type="component" value="Chromosome I"/>
</dbReference>
<comment type="similarity">
    <text evidence="2 9">Belongs to the RecN family.</text>
</comment>
<feature type="domain" description="RecF/RecN/SMC N-terminal" evidence="11">
    <location>
        <begin position="1"/>
        <end position="508"/>
    </location>
</feature>